<feature type="transmembrane region" description="Helical" evidence="6">
    <location>
        <begin position="73"/>
        <end position="95"/>
    </location>
</feature>
<proteinExistence type="predicted"/>
<keyword evidence="3 6" id="KW-1133">Transmembrane helix</keyword>
<accession>A0A6B2G0T7</accession>
<sequence length="179" mass="19504">MSGKIEMDSKKSRISSQDCDSSKSQSCSNVEVFIPTKNISFIYALSMTIGSIIGSGIFVTAKDSFNVSDSESIGMVTLLWVSGALASMILGLSYAELGTRISQSGGERAYYKEILDDKFARTFVIFFVFIIKTLTMAALSVSAGRYLIVMVDMNQKKRKFGENSCNCIASSLLGCELIQ</sequence>
<feature type="transmembrane region" description="Helical" evidence="6">
    <location>
        <begin position="41"/>
        <end position="61"/>
    </location>
</feature>
<keyword evidence="4 6" id="KW-0472">Membrane</keyword>
<evidence type="ECO:0000256" key="6">
    <source>
        <dbReference type="SAM" id="Phobius"/>
    </source>
</evidence>
<dbReference type="InterPro" id="IPR002293">
    <property type="entry name" value="AA/rel_permease1"/>
</dbReference>
<feature type="compositionally biased region" description="Basic and acidic residues" evidence="5">
    <location>
        <begin position="1"/>
        <end position="11"/>
    </location>
</feature>
<evidence type="ECO:0000256" key="5">
    <source>
        <dbReference type="SAM" id="MobiDB-lite"/>
    </source>
</evidence>
<evidence type="ECO:0000313" key="7">
    <source>
        <dbReference type="EMBL" id="NDJ97160.1"/>
    </source>
</evidence>
<dbReference type="EMBL" id="GHBR01002273">
    <property type="protein sequence ID" value="NDJ97160.1"/>
    <property type="molecule type" value="Transcribed_RNA"/>
</dbReference>
<dbReference type="Pfam" id="PF13520">
    <property type="entry name" value="AA_permease_2"/>
    <property type="match status" value="1"/>
</dbReference>
<keyword evidence="2 6" id="KW-0812">Transmembrane</keyword>
<feature type="transmembrane region" description="Helical" evidence="6">
    <location>
        <begin position="123"/>
        <end position="148"/>
    </location>
</feature>
<dbReference type="InterPro" id="IPR050598">
    <property type="entry name" value="AminoAcid_Transporter"/>
</dbReference>
<dbReference type="PANTHER" id="PTHR11785:SF512">
    <property type="entry name" value="SOBREMESA, ISOFORM B"/>
    <property type="match status" value="1"/>
</dbReference>
<dbReference type="AlphaFoldDB" id="A0A6B2G0T7"/>
<evidence type="ECO:0000256" key="4">
    <source>
        <dbReference type="ARBA" id="ARBA00023136"/>
    </source>
</evidence>
<organism evidence="7">
    <name type="scientific">Myxobolus squamalis</name>
    <name type="common">Myxosporean</name>
    <dbReference type="NCBI Taxonomy" id="59785"/>
    <lineage>
        <taxon>Eukaryota</taxon>
        <taxon>Metazoa</taxon>
        <taxon>Cnidaria</taxon>
        <taxon>Myxozoa</taxon>
        <taxon>Myxosporea</taxon>
        <taxon>Bivalvulida</taxon>
        <taxon>Platysporina</taxon>
        <taxon>Myxobolidae</taxon>
        <taxon>Myxobolus</taxon>
    </lineage>
</organism>
<evidence type="ECO:0000256" key="2">
    <source>
        <dbReference type="ARBA" id="ARBA00022692"/>
    </source>
</evidence>
<dbReference type="GO" id="GO:0015179">
    <property type="term" value="F:L-amino acid transmembrane transporter activity"/>
    <property type="evidence" value="ECO:0007669"/>
    <property type="project" value="TreeGrafter"/>
</dbReference>
<dbReference type="Gene3D" id="1.20.1740.10">
    <property type="entry name" value="Amino acid/polyamine transporter I"/>
    <property type="match status" value="1"/>
</dbReference>
<evidence type="ECO:0000256" key="1">
    <source>
        <dbReference type="ARBA" id="ARBA00004141"/>
    </source>
</evidence>
<feature type="region of interest" description="Disordered" evidence="5">
    <location>
        <begin position="1"/>
        <end position="24"/>
    </location>
</feature>
<feature type="compositionally biased region" description="Low complexity" evidence="5">
    <location>
        <begin position="14"/>
        <end position="24"/>
    </location>
</feature>
<dbReference type="GO" id="GO:0016020">
    <property type="term" value="C:membrane"/>
    <property type="evidence" value="ECO:0007669"/>
    <property type="project" value="UniProtKB-SubCell"/>
</dbReference>
<name>A0A6B2G0T7_MYXSQ</name>
<evidence type="ECO:0000256" key="3">
    <source>
        <dbReference type="ARBA" id="ARBA00022989"/>
    </source>
</evidence>
<comment type="subcellular location">
    <subcellularLocation>
        <location evidence="1">Membrane</location>
        <topology evidence="1">Multi-pass membrane protein</topology>
    </subcellularLocation>
</comment>
<protein>
    <submittedName>
        <fullName evidence="7">Cystine/glutamate transporter (Trinotate prediction)</fullName>
    </submittedName>
</protein>
<dbReference type="PANTHER" id="PTHR11785">
    <property type="entry name" value="AMINO ACID TRANSPORTER"/>
    <property type="match status" value="1"/>
</dbReference>
<reference evidence="7" key="1">
    <citation type="submission" date="2018-11" db="EMBL/GenBank/DDBJ databases">
        <title>Myxobolus squamalis genome and transcriptome.</title>
        <authorList>
            <person name="Yahalomi D."/>
            <person name="Atkinson S.D."/>
            <person name="Neuhof M."/>
            <person name="Chang E.S."/>
            <person name="Philippe H."/>
            <person name="Cartwright P."/>
            <person name="Bartholomew J.L."/>
            <person name="Huchon D."/>
        </authorList>
    </citation>
    <scope>NUCLEOTIDE SEQUENCE</scope>
    <source>
        <strain evidence="7">71B08</strain>
        <tissue evidence="7">Whole</tissue>
    </source>
</reference>